<gene>
    <name evidence="2" type="ORF">LK12_23085</name>
</gene>
<dbReference type="AlphaFoldDB" id="A0A0B1ZHZ8"/>
<proteinExistence type="predicted"/>
<dbReference type="STRING" id="1348853.LK12_23085"/>
<dbReference type="OrthoDB" id="21390at2"/>
<comment type="caution">
    <text evidence="2">The sequence shown here is derived from an EMBL/GenBank/DDBJ whole genome shotgun (WGS) entry which is preliminary data.</text>
</comment>
<evidence type="ECO:0000313" key="3">
    <source>
        <dbReference type="Proteomes" id="UP000031057"/>
    </source>
</evidence>
<sequence length="99" mass="11344">MRLREIAYTRSGDKGDTANICIFPYKEEHWELLREKLTAEVVKDFFSRTVKGTVDRYEFPNLKGLNFVLHQALGGANTASLNVDTQAKSYQSFILDIEI</sequence>
<dbReference type="PANTHER" id="PTHR47708:SF2">
    <property type="entry name" value="SI:CH73-132F6.5"/>
    <property type="match status" value="1"/>
</dbReference>
<protein>
    <submittedName>
        <fullName evidence="2">Beta-lactamase</fullName>
    </submittedName>
</protein>
<feature type="domain" description="AtuA-like ferredoxin-fold" evidence="1">
    <location>
        <begin position="1"/>
        <end position="99"/>
    </location>
</feature>
<dbReference type="EMBL" id="JTDI01000011">
    <property type="protein sequence ID" value="KHK88977.1"/>
    <property type="molecule type" value="Genomic_DNA"/>
</dbReference>
<name>A0A0B1ZHZ8_9SPHN</name>
<dbReference type="Proteomes" id="UP000031057">
    <property type="component" value="Unassembled WGS sequence"/>
</dbReference>
<dbReference type="Pfam" id="PF23544">
    <property type="entry name" value="AtuA_ferredoxin"/>
    <property type="match status" value="1"/>
</dbReference>
<reference evidence="2 3" key="1">
    <citation type="submission" date="2014-10" db="EMBL/GenBank/DDBJ databases">
        <title>Genome sequence of Novosphingobium malaysiense MUSC 273(T).</title>
        <authorList>
            <person name="Lee L.-H."/>
        </authorList>
    </citation>
    <scope>NUCLEOTIDE SEQUENCE [LARGE SCALE GENOMIC DNA]</scope>
    <source>
        <strain evidence="2 3">MUSC 273</strain>
    </source>
</reference>
<accession>A0A0B1ZHZ8</accession>
<dbReference type="RefSeq" id="WP_039290435.1">
    <property type="nucleotide sequence ID" value="NZ_JTDI01000011.1"/>
</dbReference>
<dbReference type="PANTHER" id="PTHR47708">
    <property type="match status" value="1"/>
</dbReference>
<keyword evidence="3" id="KW-1185">Reference proteome</keyword>
<evidence type="ECO:0000313" key="2">
    <source>
        <dbReference type="EMBL" id="KHK88977.1"/>
    </source>
</evidence>
<evidence type="ECO:0000259" key="1">
    <source>
        <dbReference type="Pfam" id="PF23544"/>
    </source>
</evidence>
<dbReference type="InterPro" id="IPR056362">
    <property type="entry name" value="AtuA-like_ferredoxin_dom"/>
</dbReference>
<organism evidence="2 3">
    <name type="scientific">Novosphingobium malaysiense</name>
    <dbReference type="NCBI Taxonomy" id="1348853"/>
    <lineage>
        <taxon>Bacteria</taxon>
        <taxon>Pseudomonadati</taxon>
        <taxon>Pseudomonadota</taxon>
        <taxon>Alphaproteobacteria</taxon>
        <taxon>Sphingomonadales</taxon>
        <taxon>Sphingomonadaceae</taxon>
        <taxon>Novosphingobium</taxon>
    </lineage>
</organism>